<keyword evidence="6 8" id="KW-1133">Transmembrane helix</keyword>
<feature type="transmembrane region" description="Helical" evidence="8">
    <location>
        <begin position="292"/>
        <end position="311"/>
    </location>
</feature>
<evidence type="ECO:0000256" key="3">
    <source>
        <dbReference type="ARBA" id="ARBA00022448"/>
    </source>
</evidence>
<dbReference type="CDD" id="cd06550">
    <property type="entry name" value="TM_ABC_iron-siderophores_like"/>
    <property type="match status" value="1"/>
</dbReference>
<accession>A0ABW4KTQ9</accession>
<evidence type="ECO:0000256" key="2">
    <source>
        <dbReference type="ARBA" id="ARBA00007935"/>
    </source>
</evidence>
<feature type="transmembrane region" description="Helical" evidence="8">
    <location>
        <begin position="43"/>
        <end position="63"/>
    </location>
</feature>
<dbReference type="PANTHER" id="PTHR30472:SF25">
    <property type="entry name" value="ABC TRANSPORTER PERMEASE PROTEIN MJ0876-RELATED"/>
    <property type="match status" value="1"/>
</dbReference>
<feature type="transmembrane region" description="Helical" evidence="8">
    <location>
        <begin position="261"/>
        <end position="280"/>
    </location>
</feature>
<feature type="transmembrane region" description="Helical" evidence="8">
    <location>
        <begin position="100"/>
        <end position="119"/>
    </location>
</feature>
<keyword evidence="3" id="KW-0813">Transport</keyword>
<gene>
    <name evidence="9" type="ORF">ACFSF0_08215</name>
</gene>
<keyword evidence="10" id="KW-1185">Reference proteome</keyword>
<comment type="caution">
    <text evidence="9">The sequence shown here is derived from an EMBL/GenBank/DDBJ whole genome shotgun (WGS) entry which is preliminary data.</text>
</comment>
<feature type="transmembrane region" description="Helical" evidence="8">
    <location>
        <begin position="220"/>
        <end position="241"/>
    </location>
</feature>
<organism evidence="9 10">
    <name type="scientific">Ottowia flava</name>
    <dbReference type="NCBI Taxonomy" id="2675430"/>
    <lineage>
        <taxon>Bacteria</taxon>
        <taxon>Pseudomonadati</taxon>
        <taxon>Pseudomonadota</taxon>
        <taxon>Betaproteobacteria</taxon>
        <taxon>Burkholderiales</taxon>
        <taxon>Comamonadaceae</taxon>
        <taxon>Ottowia</taxon>
    </lineage>
</organism>
<dbReference type="EMBL" id="JBHUEJ010000016">
    <property type="protein sequence ID" value="MFD1710586.1"/>
    <property type="molecule type" value="Genomic_DNA"/>
</dbReference>
<evidence type="ECO:0000256" key="5">
    <source>
        <dbReference type="ARBA" id="ARBA00022692"/>
    </source>
</evidence>
<evidence type="ECO:0000256" key="1">
    <source>
        <dbReference type="ARBA" id="ARBA00004651"/>
    </source>
</evidence>
<evidence type="ECO:0000256" key="8">
    <source>
        <dbReference type="SAM" id="Phobius"/>
    </source>
</evidence>
<evidence type="ECO:0000256" key="4">
    <source>
        <dbReference type="ARBA" id="ARBA00022475"/>
    </source>
</evidence>
<dbReference type="Pfam" id="PF01032">
    <property type="entry name" value="FecCD"/>
    <property type="match status" value="1"/>
</dbReference>
<keyword evidence="7 8" id="KW-0472">Membrane</keyword>
<keyword evidence="4" id="KW-1003">Cell membrane</keyword>
<feature type="transmembrane region" description="Helical" evidence="8">
    <location>
        <begin position="72"/>
        <end position="94"/>
    </location>
</feature>
<keyword evidence="5 8" id="KW-0812">Transmembrane</keyword>
<evidence type="ECO:0000313" key="10">
    <source>
        <dbReference type="Proteomes" id="UP001597304"/>
    </source>
</evidence>
<proteinExistence type="inferred from homology"/>
<protein>
    <submittedName>
        <fullName evidence="9">FecCD family ABC transporter permease</fullName>
    </submittedName>
</protein>
<dbReference type="InterPro" id="IPR037294">
    <property type="entry name" value="ABC_BtuC-like"/>
</dbReference>
<feature type="transmembrane region" description="Helical" evidence="8">
    <location>
        <begin position="179"/>
        <end position="200"/>
    </location>
</feature>
<dbReference type="RefSeq" id="WP_222707576.1">
    <property type="nucleotide sequence ID" value="NZ_JBHUEJ010000016.1"/>
</dbReference>
<evidence type="ECO:0000256" key="7">
    <source>
        <dbReference type="ARBA" id="ARBA00023136"/>
    </source>
</evidence>
<dbReference type="Gene3D" id="1.10.3470.10">
    <property type="entry name" value="ABC transporter involved in vitamin B12 uptake, BtuC"/>
    <property type="match status" value="1"/>
</dbReference>
<feature type="transmembrane region" description="Helical" evidence="8">
    <location>
        <begin position="131"/>
        <end position="151"/>
    </location>
</feature>
<dbReference type="Proteomes" id="UP001597304">
    <property type="component" value="Unassembled WGS sequence"/>
</dbReference>
<comment type="similarity">
    <text evidence="2">Belongs to the binding-protein-dependent transport system permease family. FecCD subfamily.</text>
</comment>
<reference evidence="10" key="1">
    <citation type="journal article" date="2019" name="Int. J. Syst. Evol. Microbiol.">
        <title>The Global Catalogue of Microorganisms (GCM) 10K type strain sequencing project: providing services to taxonomists for standard genome sequencing and annotation.</title>
        <authorList>
            <consortium name="The Broad Institute Genomics Platform"/>
            <consortium name="The Broad Institute Genome Sequencing Center for Infectious Disease"/>
            <person name="Wu L."/>
            <person name="Ma J."/>
        </authorList>
    </citation>
    <scope>NUCLEOTIDE SEQUENCE [LARGE SCALE GENOMIC DNA]</scope>
    <source>
        <strain evidence="10">LMG 29247</strain>
    </source>
</reference>
<comment type="subcellular location">
    <subcellularLocation>
        <location evidence="1">Cell membrane</location>
        <topology evidence="1">Multi-pass membrane protein</topology>
    </subcellularLocation>
</comment>
<name>A0ABW4KTQ9_9BURK</name>
<evidence type="ECO:0000256" key="6">
    <source>
        <dbReference type="ARBA" id="ARBA00022989"/>
    </source>
</evidence>
<sequence length="316" mass="32489">MLLSLMLGATHYGWRQVAAALLAFDDADYDQSVIVLQRLPRALMAMFAGAATACAGAVLQAMLRNPLASPSLLGVSSGAAMCVLLVAAALPGAIDWQGLAAMAGGCLGLLASMAVARWVGSVDGNGRGLSLVLAGALVSMFCTAIANALMLTDPQRRDAFMHWLLGNINHVYADRLAQFWPLGCAGMMLLLVLARPLTLLSLGEDKAAAAGVNVPLLSRLALLGVALACSAAVAVCGPLGFVGLAVPHMVRPVMGAALTRLLPGCMLSGALVCLLADMAARTVFAPHALHTGVLLELCGGLAFIAIVRRIYVARPA</sequence>
<dbReference type="InterPro" id="IPR000522">
    <property type="entry name" value="ABC_transptr_permease_BtuC"/>
</dbReference>
<evidence type="ECO:0000313" key="9">
    <source>
        <dbReference type="EMBL" id="MFD1710586.1"/>
    </source>
</evidence>
<dbReference type="SUPFAM" id="SSF81345">
    <property type="entry name" value="ABC transporter involved in vitamin B12 uptake, BtuC"/>
    <property type="match status" value="1"/>
</dbReference>
<dbReference type="PANTHER" id="PTHR30472">
    <property type="entry name" value="FERRIC ENTEROBACTIN TRANSPORT SYSTEM PERMEASE PROTEIN"/>
    <property type="match status" value="1"/>
</dbReference>